<reference evidence="2 3" key="1">
    <citation type="submission" date="2024-04" db="EMBL/GenBank/DDBJ databases">
        <title>Defined microbial consortia suppress multidrug-resistant proinflammatory Enterobacteriaceae via ecological control.</title>
        <authorList>
            <person name="Furuichi M."/>
            <person name="Kawaguchi T."/>
            <person name="Pust M."/>
            <person name="Yasuma K."/>
            <person name="Plichta D."/>
            <person name="Hasegawa N."/>
            <person name="Ohya T."/>
            <person name="Bhattarai S."/>
            <person name="Sasajima S."/>
            <person name="Aoto Y."/>
            <person name="Tuganbaev T."/>
            <person name="Yaginuma M."/>
            <person name="Ueda M."/>
            <person name="Okahashi N."/>
            <person name="Amafuji K."/>
            <person name="Kiridooshi Y."/>
            <person name="Sugita K."/>
            <person name="Strazar M."/>
            <person name="Skelly A."/>
            <person name="Suda W."/>
            <person name="Hattori M."/>
            <person name="Nakamoto N."/>
            <person name="Caballero S."/>
            <person name="Norman J."/>
            <person name="Olle B."/>
            <person name="Tanoue T."/>
            <person name="Arita M."/>
            <person name="Bucci V."/>
            <person name="Atarashi K."/>
            <person name="Xavier R."/>
            <person name="Honda K."/>
        </authorList>
    </citation>
    <scope>NUCLEOTIDE SEQUENCE [LARGE SCALE GENOMIC DNA]</scope>
    <source>
        <strain evidence="3">k04-0078-D8-1</strain>
    </source>
</reference>
<dbReference type="PANTHER" id="PTHR11803:SF58">
    <property type="entry name" value="PROTEIN HMF1-RELATED"/>
    <property type="match status" value="1"/>
</dbReference>
<comment type="caution">
    <text evidence="2">The sequence shown here is derived from an EMBL/GenBank/DDBJ whole genome shotgun (WGS) entry which is preliminary data.</text>
</comment>
<dbReference type="SUPFAM" id="SSF55298">
    <property type="entry name" value="YjgF-like"/>
    <property type="match status" value="1"/>
</dbReference>
<accession>A0ABQ0BE79</accession>
<sequence>MELKELVSQEASPALGPYCHGRKYGNMIITSGQIPLTKDGEYVYETKAATMLVLHNLLSIVEAGGGCKESVARVDVFINSLDDFAAMNEAYAEFFGNHKPTRVCVQVEALPEGVPLEASMTAFAEE</sequence>
<organism evidence="2 3">
    <name type="scientific">Blautia hominis</name>
    <dbReference type="NCBI Taxonomy" id="2025493"/>
    <lineage>
        <taxon>Bacteria</taxon>
        <taxon>Bacillati</taxon>
        <taxon>Bacillota</taxon>
        <taxon>Clostridia</taxon>
        <taxon>Lachnospirales</taxon>
        <taxon>Lachnospiraceae</taxon>
        <taxon>Blautia</taxon>
    </lineage>
</organism>
<dbReference type="CDD" id="cd00448">
    <property type="entry name" value="YjgF_YER057c_UK114_family"/>
    <property type="match status" value="1"/>
</dbReference>
<gene>
    <name evidence="2" type="ORF">K040078D81_38460</name>
</gene>
<comment type="similarity">
    <text evidence="1">Belongs to the RutC family.</text>
</comment>
<evidence type="ECO:0000313" key="2">
    <source>
        <dbReference type="EMBL" id="GAA6409729.1"/>
    </source>
</evidence>
<dbReference type="Pfam" id="PF01042">
    <property type="entry name" value="Ribonuc_L-PSP"/>
    <property type="match status" value="1"/>
</dbReference>
<dbReference type="Proteomes" id="UP001600943">
    <property type="component" value="Unassembled WGS sequence"/>
</dbReference>
<dbReference type="InterPro" id="IPR035959">
    <property type="entry name" value="RutC-like_sf"/>
</dbReference>
<name>A0ABQ0BE79_9FIRM</name>
<dbReference type="PANTHER" id="PTHR11803">
    <property type="entry name" value="2-IMINOBUTANOATE/2-IMINOPROPANOATE DEAMINASE RIDA"/>
    <property type="match status" value="1"/>
</dbReference>
<dbReference type="RefSeq" id="WP_390407686.1">
    <property type="nucleotide sequence ID" value="NZ_BAABYW010000001.1"/>
</dbReference>
<proteinExistence type="inferred from homology"/>
<protein>
    <submittedName>
        <fullName evidence="2">RidA family protein</fullName>
    </submittedName>
</protein>
<evidence type="ECO:0000313" key="3">
    <source>
        <dbReference type="Proteomes" id="UP001600943"/>
    </source>
</evidence>
<keyword evidence="3" id="KW-1185">Reference proteome</keyword>
<dbReference type="EMBL" id="BAABYW010000001">
    <property type="protein sequence ID" value="GAA6409729.1"/>
    <property type="molecule type" value="Genomic_DNA"/>
</dbReference>
<evidence type="ECO:0000256" key="1">
    <source>
        <dbReference type="ARBA" id="ARBA00010552"/>
    </source>
</evidence>
<dbReference type="Gene3D" id="3.30.1330.40">
    <property type="entry name" value="RutC-like"/>
    <property type="match status" value="1"/>
</dbReference>
<dbReference type="InterPro" id="IPR006175">
    <property type="entry name" value="YjgF/YER057c/UK114"/>
</dbReference>